<keyword evidence="4" id="KW-1185">Reference proteome</keyword>
<feature type="coiled-coil region" evidence="1">
    <location>
        <begin position="73"/>
        <end position="110"/>
    </location>
</feature>
<feature type="domain" description="Hemerythrin-like" evidence="2">
    <location>
        <begin position="43"/>
        <end position="100"/>
    </location>
</feature>
<organism evidence="3 4">
    <name type="scientific">Marixanthomonas spongiae</name>
    <dbReference type="NCBI Taxonomy" id="2174845"/>
    <lineage>
        <taxon>Bacteria</taxon>
        <taxon>Pseudomonadati</taxon>
        <taxon>Bacteroidota</taxon>
        <taxon>Flavobacteriia</taxon>
        <taxon>Flavobacteriales</taxon>
        <taxon>Flavobacteriaceae</taxon>
        <taxon>Marixanthomonas</taxon>
    </lineage>
</organism>
<evidence type="ECO:0000313" key="3">
    <source>
        <dbReference type="EMBL" id="PVW15828.1"/>
    </source>
</evidence>
<keyword evidence="1" id="KW-0175">Coiled coil</keyword>
<accession>A0A2U0I413</accession>
<dbReference type="Gene3D" id="1.20.120.520">
    <property type="entry name" value="nmb1532 protein domain like"/>
    <property type="match status" value="1"/>
</dbReference>
<sequence>MSATKKNKPIKRHEALKPLSRQHHFGLLFSWKIRKGFSKNISLERMKKYSDWFFKTEIKPHFDAEEKHIFPILDKENELIKRALKEHRRIKRLFKDTEDVEKSLSLLEEELQAHIRFEERVLFNEIQKVATADELETIEKIHIEDSSKAEYHDPFWE</sequence>
<comment type="caution">
    <text evidence="3">The sequence shown here is derived from an EMBL/GenBank/DDBJ whole genome shotgun (WGS) entry which is preliminary data.</text>
</comment>
<protein>
    <submittedName>
        <fullName evidence="3">Cation-binding protein</fullName>
    </submittedName>
</protein>
<gene>
    <name evidence="3" type="ORF">DDV96_06055</name>
</gene>
<dbReference type="RefSeq" id="WP_116693851.1">
    <property type="nucleotide sequence ID" value="NZ_QEHR01000003.1"/>
</dbReference>
<dbReference type="Pfam" id="PF01814">
    <property type="entry name" value="Hemerythrin"/>
    <property type="match status" value="1"/>
</dbReference>
<dbReference type="AlphaFoldDB" id="A0A2U0I413"/>
<evidence type="ECO:0000259" key="2">
    <source>
        <dbReference type="Pfam" id="PF01814"/>
    </source>
</evidence>
<evidence type="ECO:0000256" key="1">
    <source>
        <dbReference type="SAM" id="Coils"/>
    </source>
</evidence>
<dbReference type="EMBL" id="QEHR01000003">
    <property type="protein sequence ID" value="PVW15828.1"/>
    <property type="molecule type" value="Genomic_DNA"/>
</dbReference>
<dbReference type="InterPro" id="IPR012312">
    <property type="entry name" value="Hemerythrin-like"/>
</dbReference>
<evidence type="ECO:0000313" key="4">
    <source>
        <dbReference type="Proteomes" id="UP000245962"/>
    </source>
</evidence>
<name>A0A2U0I413_9FLAO</name>
<dbReference type="Proteomes" id="UP000245962">
    <property type="component" value="Unassembled WGS sequence"/>
</dbReference>
<proteinExistence type="predicted"/>
<dbReference type="OrthoDB" id="9793254at2"/>
<reference evidence="3 4" key="1">
    <citation type="submission" date="2018-04" db="EMBL/GenBank/DDBJ databases">
        <title>Marixanthomonas spongiae HN-E44 sp. nov., isolated from a marine sponge.</title>
        <authorList>
            <person name="Luo L."/>
            <person name="Zhuang L."/>
        </authorList>
    </citation>
    <scope>NUCLEOTIDE SEQUENCE [LARGE SCALE GENOMIC DNA]</scope>
    <source>
        <strain evidence="3 4">HN-E44</strain>
    </source>
</reference>